<feature type="transmembrane region" description="Helical" evidence="5">
    <location>
        <begin position="161"/>
        <end position="187"/>
    </location>
</feature>
<evidence type="ECO:0000256" key="1">
    <source>
        <dbReference type="ARBA" id="ARBA00004141"/>
    </source>
</evidence>
<comment type="subcellular location">
    <subcellularLocation>
        <location evidence="1">Membrane</location>
        <topology evidence="1">Multi-pass membrane protein</topology>
    </subcellularLocation>
</comment>
<evidence type="ECO:0000256" key="4">
    <source>
        <dbReference type="ARBA" id="ARBA00023136"/>
    </source>
</evidence>
<evidence type="ECO:0000256" key="5">
    <source>
        <dbReference type="SAM" id="Phobius"/>
    </source>
</evidence>
<comment type="caution">
    <text evidence="7">The sequence shown here is derived from an EMBL/GenBank/DDBJ whole genome shotgun (WGS) entry which is preliminary data.</text>
</comment>
<feature type="transmembrane region" description="Helical" evidence="5">
    <location>
        <begin position="130"/>
        <end position="149"/>
    </location>
</feature>
<keyword evidence="8" id="KW-1185">Reference proteome</keyword>
<feature type="transmembrane region" description="Helical" evidence="5">
    <location>
        <begin position="30"/>
        <end position="48"/>
    </location>
</feature>
<evidence type="ECO:0000313" key="7">
    <source>
        <dbReference type="EMBL" id="KUP92606.1"/>
    </source>
</evidence>
<protein>
    <submittedName>
        <fullName evidence="7">Yip1 domain protein</fullName>
    </submittedName>
</protein>
<feature type="transmembrane region" description="Helical" evidence="5">
    <location>
        <begin position="100"/>
        <end position="124"/>
    </location>
</feature>
<sequence length="192" mass="20504">MDFKSLAIETLVDPASAARRMLIRQFGTDVVWTGFALCVVLTVLLYAVQGYLLGVPSNGVFPMLSAPAFGVLLVSLQLAFTFCALVVGRWLGGQARFVPYLGLLVWLRFLNIAVQAVAIALIFVVPPLAIVLNLISAIYGFYLLLHFTNEGFGLASLAKSLGVVLMAGLGAITTVLLLMGLFVPAILETSNV</sequence>
<keyword evidence="2 5" id="KW-0812">Transmembrane</keyword>
<feature type="transmembrane region" description="Helical" evidence="5">
    <location>
        <begin position="68"/>
        <end position="88"/>
    </location>
</feature>
<dbReference type="Pfam" id="PF04893">
    <property type="entry name" value="Yip1"/>
    <property type="match status" value="1"/>
</dbReference>
<feature type="domain" description="Yip1" evidence="6">
    <location>
        <begin position="9"/>
        <end position="175"/>
    </location>
</feature>
<dbReference type="GO" id="GO:0016020">
    <property type="term" value="C:membrane"/>
    <property type="evidence" value="ECO:0007669"/>
    <property type="project" value="UniProtKB-SubCell"/>
</dbReference>
<dbReference type="EMBL" id="LPUY01000074">
    <property type="protein sequence ID" value="KUP92606.1"/>
    <property type="molecule type" value="Genomic_DNA"/>
</dbReference>
<organism evidence="7 8">
    <name type="scientific">Tritonibacter horizontis</name>
    <dbReference type="NCBI Taxonomy" id="1768241"/>
    <lineage>
        <taxon>Bacteria</taxon>
        <taxon>Pseudomonadati</taxon>
        <taxon>Pseudomonadota</taxon>
        <taxon>Alphaproteobacteria</taxon>
        <taxon>Rhodobacterales</taxon>
        <taxon>Paracoccaceae</taxon>
        <taxon>Tritonibacter</taxon>
    </lineage>
</organism>
<accession>A0A132BWM7</accession>
<dbReference type="OrthoDB" id="7872013at2"/>
<dbReference type="AlphaFoldDB" id="A0A132BWM7"/>
<dbReference type="RefSeq" id="WP_068244215.1">
    <property type="nucleotide sequence ID" value="NZ_LPUY01000074.1"/>
</dbReference>
<evidence type="ECO:0000256" key="2">
    <source>
        <dbReference type="ARBA" id="ARBA00022692"/>
    </source>
</evidence>
<evidence type="ECO:0000313" key="8">
    <source>
        <dbReference type="Proteomes" id="UP000068382"/>
    </source>
</evidence>
<proteinExistence type="predicted"/>
<keyword evidence="4 5" id="KW-0472">Membrane</keyword>
<reference evidence="7 8" key="1">
    <citation type="submission" date="2015-12" db="EMBL/GenBank/DDBJ databases">
        <title>Genome sequence of the marine Rhodobacteraceae strain O3.65, Candidatus Tritonibacter horizontis.</title>
        <authorList>
            <person name="Poehlein A."/>
            <person name="Giebel H.A."/>
            <person name="Voget S."/>
            <person name="Brinkhoff T."/>
        </authorList>
    </citation>
    <scope>NUCLEOTIDE SEQUENCE [LARGE SCALE GENOMIC DNA]</scope>
    <source>
        <strain evidence="7 8">O3.65</strain>
    </source>
</reference>
<dbReference type="InterPro" id="IPR006977">
    <property type="entry name" value="Yip1_dom"/>
</dbReference>
<evidence type="ECO:0000259" key="6">
    <source>
        <dbReference type="Pfam" id="PF04893"/>
    </source>
</evidence>
<evidence type="ECO:0000256" key="3">
    <source>
        <dbReference type="ARBA" id="ARBA00022989"/>
    </source>
</evidence>
<name>A0A132BWM7_9RHOB</name>
<gene>
    <name evidence="7" type="ORF">TRIHO_25770</name>
</gene>
<keyword evidence="3 5" id="KW-1133">Transmembrane helix</keyword>
<dbReference type="Proteomes" id="UP000068382">
    <property type="component" value="Unassembled WGS sequence"/>
</dbReference>